<proteinExistence type="predicted"/>
<name>A0ABP8C339_9ACTN</name>
<evidence type="ECO:0000313" key="4">
    <source>
        <dbReference type="Proteomes" id="UP001501710"/>
    </source>
</evidence>
<sequence length="578" mass="62366">MTEASIDQIEYRWDSGDDLTGIARSFGSVEFDRWNGLLRPYTGVSGRGRSAAADAPSSAVYLTQPDGMAALILRSRDPAARPLYDRDAPRAHGAGEGRLDLVARALVAPCTLLTAEIAMRIVVSHPQGLLDPIPGQAARGMLPRLPWQKLQANINPAHTLERPAKLAAGLAPVIAAVLAAPARPLMVVIGPEEIRRAAWQSRALPLLWASRLLLEPLLRDPDDGRELFGWRPSFSTCEAPLSSGDGREGLWLTFRERGPDGPPLGEGPMVVDLGRPVARQTVFEDAANRLAEAYAADGEECVSLVERAVRGHRTLEARIEAVACSEEIARVLSTQAPAVTMRRTPAPRQVPAAPVPVAEPVPAVGVHRPTAPPLETAPPVHTVPPVPEPVAPRPESGAPGADPYLVGLYHRLETTRDPRIFRRQVAWIAARAASGGGLDPDGFTTVLRIMEQHRWFTDPVRELDDPAERMADLIHALFTCVAGEGRLEERLEAWHANGPPSALVADALAVLAGRLEPGRADWLAHHCLRQRQPVARAAQGAVLLTLVRLPATWPAVVVGPLVWLSLVLLPVVVYLLLT</sequence>
<feature type="transmembrane region" description="Helical" evidence="2">
    <location>
        <begin position="553"/>
        <end position="577"/>
    </location>
</feature>
<keyword evidence="2" id="KW-0472">Membrane</keyword>
<accession>A0ABP8C339</accession>
<evidence type="ECO:0000313" key="3">
    <source>
        <dbReference type="EMBL" id="GAA4232694.1"/>
    </source>
</evidence>
<reference evidence="4" key="1">
    <citation type="journal article" date="2019" name="Int. J. Syst. Evol. Microbiol.">
        <title>The Global Catalogue of Microorganisms (GCM) 10K type strain sequencing project: providing services to taxonomists for standard genome sequencing and annotation.</title>
        <authorList>
            <consortium name="The Broad Institute Genomics Platform"/>
            <consortium name="The Broad Institute Genome Sequencing Center for Infectious Disease"/>
            <person name="Wu L."/>
            <person name="Ma J."/>
        </authorList>
    </citation>
    <scope>NUCLEOTIDE SEQUENCE [LARGE SCALE GENOMIC DNA]</scope>
    <source>
        <strain evidence="4">JCM 17440</strain>
    </source>
</reference>
<keyword evidence="2" id="KW-1133">Transmembrane helix</keyword>
<protein>
    <recommendedName>
        <fullName evidence="5">LysM domain-containing protein</fullName>
    </recommendedName>
</protein>
<dbReference type="EMBL" id="BAABAS010000006">
    <property type="protein sequence ID" value="GAA4232694.1"/>
    <property type="molecule type" value="Genomic_DNA"/>
</dbReference>
<gene>
    <name evidence="3" type="ORF">GCM10022254_33270</name>
</gene>
<evidence type="ECO:0000256" key="2">
    <source>
        <dbReference type="SAM" id="Phobius"/>
    </source>
</evidence>
<feature type="compositionally biased region" description="Pro residues" evidence="1">
    <location>
        <begin position="370"/>
        <end position="392"/>
    </location>
</feature>
<dbReference type="RefSeq" id="WP_344897134.1">
    <property type="nucleotide sequence ID" value="NZ_BAABAS010000006.1"/>
</dbReference>
<comment type="caution">
    <text evidence="3">The sequence shown here is derived from an EMBL/GenBank/DDBJ whole genome shotgun (WGS) entry which is preliminary data.</text>
</comment>
<keyword evidence="2" id="KW-0812">Transmembrane</keyword>
<organism evidence="3 4">
    <name type="scientific">Actinomadura meridiana</name>
    <dbReference type="NCBI Taxonomy" id="559626"/>
    <lineage>
        <taxon>Bacteria</taxon>
        <taxon>Bacillati</taxon>
        <taxon>Actinomycetota</taxon>
        <taxon>Actinomycetes</taxon>
        <taxon>Streptosporangiales</taxon>
        <taxon>Thermomonosporaceae</taxon>
        <taxon>Actinomadura</taxon>
    </lineage>
</organism>
<dbReference type="Proteomes" id="UP001501710">
    <property type="component" value="Unassembled WGS sequence"/>
</dbReference>
<evidence type="ECO:0008006" key="5">
    <source>
        <dbReference type="Google" id="ProtNLM"/>
    </source>
</evidence>
<feature type="region of interest" description="Disordered" evidence="1">
    <location>
        <begin position="370"/>
        <end position="399"/>
    </location>
</feature>
<evidence type="ECO:0000256" key="1">
    <source>
        <dbReference type="SAM" id="MobiDB-lite"/>
    </source>
</evidence>
<keyword evidence="4" id="KW-1185">Reference proteome</keyword>